<dbReference type="Pfam" id="PF25601">
    <property type="entry name" value="AAA_lid_14"/>
    <property type="match status" value="1"/>
</dbReference>
<evidence type="ECO:0000256" key="2">
    <source>
        <dbReference type="ARBA" id="ARBA00022840"/>
    </source>
</evidence>
<dbReference type="PANTHER" id="PTHR32071">
    <property type="entry name" value="TRANSCRIPTIONAL REGULATORY PROTEIN"/>
    <property type="match status" value="1"/>
</dbReference>
<dbReference type="WBParaSite" id="L893_g12597.t1">
    <property type="protein sequence ID" value="L893_g12597.t1"/>
    <property type="gene ID" value="L893_g12597"/>
</dbReference>
<proteinExistence type="predicted"/>
<dbReference type="PROSITE" id="PS50045">
    <property type="entry name" value="SIGMA54_INTERACT_4"/>
    <property type="match status" value="1"/>
</dbReference>
<evidence type="ECO:0000256" key="1">
    <source>
        <dbReference type="ARBA" id="ARBA00022741"/>
    </source>
</evidence>
<evidence type="ECO:0000259" key="4">
    <source>
        <dbReference type="PROSITE" id="PS50045"/>
    </source>
</evidence>
<dbReference type="InterPro" id="IPR025944">
    <property type="entry name" value="Sigma_54_int_dom_CS"/>
</dbReference>
<sequence>MSLCRHGWPGNVRELANLVERMAIMHPYGVIGVSELPKKFRYVDDEDEQLVDSLRSDLEERVAINGHTPNFSNHAMLPPEGLDLKDYLGSLEQGLIQQALDDANGIVARAAERHDT</sequence>
<keyword evidence="2" id="KW-0067">ATP-binding</keyword>
<dbReference type="Proteomes" id="UP000095287">
    <property type="component" value="Unplaced"/>
</dbReference>
<keyword evidence="3" id="KW-0238">DNA-binding</keyword>
<dbReference type="GO" id="GO:0003677">
    <property type="term" value="F:DNA binding"/>
    <property type="evidence" value="ECO:0007669"/>
    <property type="project" value="UniProtKB-KW"/>
</dbReference>
<keyword evidence="1" id="KW-0547">Nucleotide-binding</keyword>
<accession>A0A1I7Y4J2</accession>
<dbReference type="GO" id="GO:0005524">
    <property type="term" value="F:ATP binding"/>
    <property type="evidence" value="ECO:0007669"/>
    <property type="project" value="UniProtKB-KW"/>
</dbReference>
<dbReference type="InterPro" id="IPR058031">
    <property type="entry name" value="AAA_lid_NorR"/>
</dbReference>
<dbReference type="GO" id="GO:0006355">
    <property type="term" value="P:regulation of DNA-templated transcription"/>
    <property type="evidence" value="ECO:0007669"/>
    <property type="project" value="InterPro"/>
</dbReference>
<dbReference type="AlphaFoldDB" id="A0A1I7Y4J2"/>
<name>A0A1I7Y4J2_9BILA</name>
<keyword evidence="5" id="KW-1185">Reference proteome</keyword>
<dbReference type="PROSITE" id="PS00688">
    <property type="entry name" value="SIGMA54_INTERACT_3"/>
    <property type="match status" value="1"/>
</dbReference>
<dbReference type="PANTHER" id="PTHR32071:SF117">
    <property type="entry name" value="PTS-DEPENDENT DIHYDROXYACETONE KINASE OPERON REGULATORY PROTEIN-RELATED"/>
    <property type="match status" value="1"/>
</dbReference>
<protein>
    <submittedName>
        <fullName evidence="6">Sigma-54 factor interaction domain-containing protein</fullName>
    </submittedName>
</protein>
<dbReference type="Gene3D" id="1.10.8.60">
    <property type="match status" value="1"/>
</dbReference>
<evidence type="ECO:0000313" key="6">
    <source>
        <dbReference type="WBParaSite" id="L893_g12597.t1"/>
    </source>
</evidence>
<evidence type="ECO:0000256" key="3">
    <source>
        <dbReference type="ARBA" id="ARBA00023125"/>
    </source>
</evidence>
<evidence type="ECO:0000313" key="5">
    <source>
        <dbReference type="Proteomes" id="UP000095287"/>
    </source>
</evidence>
<feature type="domain" description="Sigma-54 factor interaction" evidence="4">
    <location>
        <begin position="1"/>
        <end position="24"/>
    </location>
</feature>
<dbReference type="InterPro" id="IPR002078">
    <property type="entry name" value="Sigma_54_int"/>
</dbReference>
<reference evidence="6" key="1">
    <citation type="submission" date="2016-11" db="UniProtKB">
        <authorList>
            <consortium name="WormBaseParasite"/>
        </authorList>
    </citation>
    <scope>IDENTIFICATION</scope>
</reference>
<organism evidence="5 6">
    <name type="scientific">Steinernema glaseri</name>
    <dbReference type="NCBI Taxonomy" id="37863"/>
    <lineage>
        <taxon>Eukaryota</taxon>
        <taxon>Metazoa</taxon>
        <taxon>Ecdysozoa</taxon>
        <taxon>Nematoda</taxon>
        <taxon>Chromadorea</taxon>
        <taxon>Rhabditida</taxon>
        <taxon>Tylenchina</taxon>
        <taxon>Panagrolaimomorpha</taxon>
        <taxon>Strongyloidoidea</taxon>
        <taxon>Steinernematidae</taxon>
        <taxon>Steinernema</taxon>
    </lineage>
</organism>